<organism evidence="3 4">
    <name type="scientific">Thermocoleostomius sinensis A174</name>
    <dbReference type="NCBI Taxonomy" id="2016057"/>
    <lineage>
        <taxon>Bacteria</taxon>
        <taxon>Bacillati</taxon>
        <taxon>Cyanobacteriota</taxon>
        <taxon>Cyanophyceae</taxon>
        <taxon>Oculatellales</taxon>
        <taxon>Oculatellaceae</taxon>
        <taxon>Thermocoleostomius</taxon>
    </lineage>
</organism>
<proteinExistence type="inferred from homology"/>
<reference evidence="3" key="1">
    <citation type="submission" date="2022-12" db="EMBL/GenBank/DDBJ databases">
        <title>Polyphasic identification of a Novel Hot-Spring Cyanobacterium Ocullathermofonsia sinensis gen nov. sp. nov. and Genomic Insights on its Adaptations to the Thermal Habitat.</title>
        <authorList>
            <person name="Daroch M."/>
            <person name="Tang J."/>
            <person name="Jiang Y."/>
        </authorList>
    </citation>
    <scope>NUCLEOTIDE SEQUENCE</scope>
    <source>
        <strain evidence="3">PKUAC-SCTA174</strain>
    </source>
</reference>
<dbReference type="Proteomes" id="UP001163152">
    <property type="component" value="Chromosome"/>
</dbReference>
<dbReference type="KEGG" id="tsin:OXH18_17510"/>
<keyword evidence="4" id="KW-1185">Reference proteome</keyword>
<evidence type="ECO:0000313" key="3">
    <source>
        <dbReference type="EMBL" id="WAL58960.1"/>
    </source>
</evidence>
<dbReference type="InterPro" id="IPR005123">
    <property type="entry name" value="Oxoglu/Fe-dep_dioxygenase_dom"/>
</dbReference>
<dbReference type="RefSeq" id="WP_268608425.1">
    <property type="nucleotide sequence ID" value="NZ_CP113797.1"/>
</dbReference>
<dbReference type="SUPFAM" id="SSF51197">
    <property type="entry name" value="Clavaminate synthase-like"/>
    <property type="match status" value="1"/>
</dbReference>
<keyword evidence="1" id="KW-0408">Iron</keyword>
<evidence type="ECO:0000256" key="1">
    <source>
        <dbReference type="RuleBase" id="RU003682"/>
    </source>
</evidence>
<evidence type="ECO:0000259" key="2">
    <source>
        <dbReference type="PROSITE" id="PS51471"/>
    </source>
</evidence>
<dbReference type="EMBL" id="CP113797">
    <property type="protein sequence ID" value="WAL58960.1"/>
    <property type="molecule type" value="Genomic_DNA"/>
</dbReference>
<dbReference type="GO" id="GO:0046872">
    <property type="term" value="F:metal ion binding"/>
    <property type="evidence" value="ECO:0007669"/>
    <property type="project" value="UniProtKB-KW"/>
</dbReference>
<comment type="similarity">
    <text evidence="1">Belongs to the iron/ascorbate-dependent oxidoreductase family.</text>
</comment>
<gene>
    <name evidence="3" type="ORF">OXH18_17510</name>
</gene>
<feature type="domain" description="Fe2OG dioxygenase" evidence="2">
    <location>
        <begin position="107"/>
        <end position="203"/>
    </location>
</feature>
<dbReference type="GO" id="GO:0016491">
    <property type="term" value="F:oxidoreductase activity"/>
    <property type="evidence" value="ECO:0007669"/>
    <property type="project" value="UniProtKB-KW"/>
</dbReference>
<dbReference type="Gene3D" id="2.60.120.590">
    <property type="entry name" value="Alpha-ketoglutarate-dependent dioxygenase AlkB-like"/>
    <property type="match status" value="1"/>
</dbReference>
<dbReference type="PROSITE" id="PS51471">
    <property type="entry name" value="FE2OG_OXY"/>
    <property type="match status" value="1"/>
</dbReference>
<dbReference type="AlphaFoldDB" id="A0A9E8Z9E8"/>
<name>A0A9E8Z9E8_9CYAN</name>
<protein>
    <recommendedName>
        <fullName evidence="2">Fe2OG dioxygenase domain-containing protein</fullName>
    </recommendedName>
</protein>
<accession>A0A9E8Z9E8</accession>
<evidence type="ECO:0000313" key="4">
    <source>
        <dbReference type="Proteomes" id="UP001163152"/>
    </source>
</evidence>
<keyword evidence="1" id="KW-0479">Metal-binding</keyword>
<sequence length="204" mass="23193">MEGIAFFTLHEFDLDEIVRSLTTIGIISIPLLQEQTRQQLQREAEQFNYAPEIKTIGATDQIVKTEYDSCDTFAENSLYTELTQQFQTLLNDAIAQTGLSLFETPLQFNSMVLQRYRPEQLGITPHRDSLRAINLICVFNISGHASFYRCDDRSGAGAIAIDTTPGHVILMRAPGFLGLSDRPFHYVTEIRSTRYSLGLRQRIR</sequence>
<dbReference type="InterPro" id="IPR037151">
    <property type="entry name" value="AlkB-like_sf"/>
</dbReference>
<keyword evidence="1" id="KW-0560">Oxidoreductase</keyword>